<keyword evidence="3" id="KW-1185">Reference proteome</keyword>
<comment type="caution">
    <text evidence="2">The sequence shown here is derived from an EMBL/GenBank/DDBJ whole genome shotgun (WGS) entry which is preliminary data.</text>
</comment>
<dbReference type="Gene3D" id="1.10.10.10">
    <property type="entry name" value="Winged helix-like DNA-binding domain superfamily/Winged helix DNA-binding domain"/>
    <property type="match status" value="1"/>
</dbReference>
<dbReference type="Pfam" id="PF12802">
    <property type="entry name" value="MarR_2"/>
    <property type="match status" value="1"/>
</dbReference>
<dbReference type="SMART" id="SM00347">
    <property type="entry name" value="HTH_MARR"/>
    <property type="match status" value="1"/>
</dbReference>
<evidence type="ECO:0000259" key="1">
    <source>
        <dbReference type="PROSITE" id="PS50995"/>
    </source>
</evidence>
<dbReference type="Proteomes" id="UP001262410">
    <property type="component" value="Unassembled WGS sequence"/>
</dbReference>
<dbReference type="SUPFAM" id="SSF46785">
    <property type="entry name" value="Winged helix' DNA-binding domain"/>
    <property type="match status" value="1"/>
</dbReference>
<evidence type="ECO:0000313" key="3">
    <source>
        <dbReference type="Proteomes" id="UP001262410"/>
    </source>
</evidence>
<reference evidence="2 3" key="1">
    <citation type="submission" date="2023-07" db="EMBL/GenBank/DDBJ databases">
        <title>Sorghum-associated microbial communities from plants grown in Nebraska, USA.</title>
        <authorList>
            <person name="Schachtman D."/>
        </authorList>
    </citation>
    <scope>NUCLEOTIDE SEQUENCE [LARGE SCALE GENOMIC DNA]</scope>
    <source>
        <strain evidence="2 3">584</strain>
    </source>
</reference>
<dbReference type="EMBL" id="JAVDPW010000003">
    <property type="protein sequence ID" value="MDR6289532.1"/>
    <property type="molecule type" value="Genomic_DNA"/>
</dbReference>
<dbReference type="GO" id="GO:0003677">
    <property type="term" value="F:DNA binding"/>
    <property type="evidence" value="ECO:0007669"/>
    <property type="project" value="UniProtKB-KW"/>
</dbReference>
<dbReference type="InterPro" id="IPR036390">
    <property type="entry name" value="WH_DNA-bd_sf"/>
</dbReference>
<protein>
    <submittedName>
        <fullName evidence="2">DNA-binding MarR family transcriptional regulator</fullName>
    </submittedName>
</protein>
<sequence>MPTRPSIPTPAAPALELGRWLPYRLFVVAGRVAELLESFYGPRWGMGLPAWRILAVVADRPGVSAREIARACGLDPVAVSRGIAQLAALGFARREAAAQDRRYASVTLTAAGEAAFAEIAGLAWAIETRLLAALPEAERVALDRTLDRLDTASGKMVGAGWRALLAEAGPEGAGP</sequence>
<dbReference type="PANTHER" id="PTHR33164:SF43">
    <property type="entry name" value="HTH-TYPE TRANSCRIPTIONAL REPRESSOR YETL"/>
    <property type="match status" value="1"/>
</dbReference>
<dbReference type="PROSITE" id="PS50995">
    <property type="entry name" value="HTH_MARR_2"/>
    <property type="match status" value="1"/>
</dbReference>
<dbReference type="RefSeq" id="WP_309793817.1">
    <property type="nucleotide sequence ID" value="NZ_JAVDPW010000003.1"/>
</dbReference>
<dbReference type="PRINTS" id="PR00598">
    <property type="entry name" value="HTHMARR"/>
</dbReference>
<name>A0ABU1JLP7_9PROT</name>
<gene>
    <name evidence="2" type="ORF">E9232_002047</name>
</gene>
<accession>A0ABU1JLP7</accession>
<organism evidence="2 3">
    <name type="scientific">Inquilinus ginsengisoli</name>
    <dbReference type="NCBI Taxonomy" id="363840"/>
    <lineage>
        <taxon>Bacteria</taxon>
        <taxon>Pseudomonadati</taxon>
        <taxon>Pseudomonadota</taxon>
        <taxon>Alphaproteobacteria</taxon>
        <taxon>Rhodospirillales</taxon>
        <taxon>Rhodospirillaceae</taxon>
        <taxon>Inquilinus</taxon>
    </lineage>
</organism>
<evidence type="ECO:0000313" key="2">
    <source>
        <dbReference type="EMBL" id="MDR6289532.1"/>
    </source>
</evidence>
<dbReference type="PANTHER" id="PTHR33164">
    <property type="entry name" value="TRANSCRIPTIONAL REGULATOR, MARR FAMILY"/>
    <property type="match status" value="1"/>
</dbReference>
<keyword evidence="2" id="KW-0238">DNA-binding</keyword>
<feature type="domain" description="HTH marR-type" evidence="1">
    <location>
        <begin position="22"/>
        <end position="151"/>
    </location>
</feature>
<proteinExistence type="predicted"/>
<dbReference type="InterPro" id="IPR000835">
    <property type="entry name" value="HTH_MarR-typ"/>
</dbReference>
<dbReference type="InterPro" id="IPR036388">
    <property type="entry name" value="WH-like_DNA-bd_sf"/>
</dbReference>
<dbReference type="InterPro" id="IPR039422">
    <property type="entry name" value="MarR/SlyA-like"/>
</dbReference>